<proteinExistence type="predicted"/>
<evidence type="ECO:0000313" key="1">
    <source>
        <dbReference type="EMBL" id="CAH1403380.1"/>
    </source>
</evidence>
<organism evidence="1 2">
    <name type="scientific">Nezara viridula</name>
    <name type="common">Southern green stink bug</name>
    <name type="synonym">Cimex viridulus</name>
    <dbReference type="NCBI Taxonomy" id="85310"/>
    <lineage>
        <taxon>Eukaryota</taxon>
        <taxon>Metazoa</taxon>
        <taxon>Ecdysozoa</taxon>
        <taxon>Arthropoda</taxon>
        <taxon>Hexapoda</taxon>
        <taxon>Insecta</taxon>
        <taxon>Pterygota</taxon>
        <taxon>Neoptera</taxon>
        <taxon>Paraneoptera</taxon>
        <taxon>Hemiptera</taxon>
        <taxon>Heteroptera</taxon>
        <taxon>Panheteroptera</taxon>
        <taxon>Pentatomomorpha</taxon>
        <taxon>Pentatomoidea</taxon>
        <taxon>Pentatomidae</taxon>
        <taxon>Pentatominae</taxon>
        <taxon>Nezara</taxon>
    </lineage>
</organism>
<accession>A0A9P0HIV8</accession>
<gene>
    <name evidence="1" type="ORF">NEZAVI_LOCUS11993</name>
</gene>
<dbReference type="AlphaFoldDB" id="A0A9P0HIV8"/>
<protein>
    <submittedName>
        <fullName evidence="1">Uncharacterized protein</fullName>
    </submittedName>
</protein>
<reference evidence="1" key="1">
    <citation type="submission" date="2022-01" db="EMBL/GenBank/DDBJ databases">
        <authorList>
            <person name="King R."/>
        </authorList>
    </citation>
    <scope>NUCLEOTIDE SEQUENCE</scope>
</reference>
<keyword evidence="2" id="KW-1185">Reference proteome</keyword>
<sequence>MIPSRDAVEELCGRLRADPTSWQSIHPLSPSWIPSYSPLSASSAKEQLMIRCLIILDENPDSIFTIGCPPMGRYYQIRMHDQSLTRVGFASHKVSSSALLLAVKIAFVQAMFV</sequence>
<dbReference type="Proteomes" id="UP001152798">
    <property type="component" value="Chromosome 5"/>
</dbReference>
<evidence type="ECO:0000313" key="2">
    <source>
        <dbReference type="Proteomes" id="UP001152798"/>
    </source>
</evidence>
<dbReference type="EMBL" id="OV725081">
    <property type="protein sequence ID" value="CAH1403380.1"/>
    <property type="molecule type" value="Genomic_DNA"/>
</dbReference>
<name>A0A9P0HIV8_NEZVI</name>